<feature type="active site" description="Charge relay system" evidence="5">
    <location>
        <position position="144"/>
    </location>
</feature>
<feature type="signal peptide" evidence="7">
    <location>
        <begin position="1"/>
        <end position="27"/>
    </location>
</feature>
<keyword evidence="7" id="KW-0732">Signal</keyword>
<sequence length="381" mass="37975">MATRRTLAAGLLAAVTAAVAVGTPAAAAPTGDLRMADAATAIPDSYIVVLKPGAKTQAGSVGGQVRQQLGIVNGYEATMSAAQAKRLAASPGVAYVEQNQTISLNATQTNATWGIDRIDQRARPLSTTYTYPVTASNVTAYIIDTGIRYTHNQFGGRATAGYDAVGSGAVDCNGHGTHVAGTVGGSTYGVAKAVRLVGVRVLNCSGSGTTAGVIAGVNWVGSQTARPAVANMSLGGGVSSTLDNAVNSAISKGITFALAAGNSTANACNSSPARVASAITVGATTSTDAKASYSNYGTCLDIFAPGSSITSAWYNSNTATNSISGTSMASPHVAGAAALVLSRNTGYSPAQVRDSLVNNATTGVVTSAGTGSPNRLLFVVQ</sequence>
<dbReference type="InterPro" id="IPR034193">
    <property type="entry name" value="PCSK9_ProteinaseK-like"/>
</dbReference>
<evidence type="ECO:0000313" key="11">
    <source>
        <dbReference type="Proteomes" id="UP001523216"/>
    </source>
</evidence>
<dbReference type="InterPro" id="IPR036852">
    <property type="entry name" value="Peptidase_S8/S53_dom_sf"/>
</dbReference>
<protein>
    <submittedName>
        <fullName evidence="10">S8 family peptidase</fullName>
    </submittedName>
</protein>
<evidence type="ECO:0000256" key="6">
    <source>
        <dbReference type="RuleBase" id="RU003355"/>
    </source>
</evidence>
<feature type="domain" description="Inhibitor I9" evidence="9">
    <location>
        <begin position="72"/>
        <end position="104"/>
    </location>
</feature>
<dbReference type="PROSITE" id="PS00136">
    <property type="entry name" value="SUBTILASE_ASP"/>
    <property type="match status" value="1"/>
</dbReference>
<dbReference type="EMBL" id="JAMQOL010000041">
    <property type="protein sequence ID" value="MCM4081472.1"/>
    <property type="molecule type" value="Genomic_DNA"/>
</dbReference>
<dbReference type="Proteomes" id="UP001523216">
    <property type="component" value="Unassembled WGS sequence"/>
</dbReference>
<dbReference type="Gene3D" id="3.30.70.80">
    <property type="entry name" value="Peptidase S8 propeptide/proteinase inhibitor I9"/>
    <property type="match status" value="1"/>
</dbReference>
<feature type="active site" description="Charge relay system" evidence="5">
    <location>
        <position position="327"/>
    </location>
</feature>
<keyword evidence="11" id="KW-1185">Reference proteome</keyword>
<evidence type="ECO:0000256" key="3">
    <source>
        <dbReference type="ARBA" id="ARBA00022801"/>
    </source>
</evidence>
<accession>A0ABT0Y618</accession>
<dbReference type="SUPFAM" id="SSF54897">
    <property type="entry name" value="Protease propeptides/inhibitors"/>
    <property type="match status" value="1"/>
</dbReference>
<dbReference type="InterPro" id="IPR023827">
    <property type="entry name" value="Peptidase_S8_Asp-AS"/>
</dbReference>
<dbReference type="Pfam" id="PF05922">
    <property type="entry name" value="Inhibitor_I9"/>
    <property type="match status" value="1"/>
</dbReference>
<dbReference type="InterPro" id="IPR023828">
    <property type="entry name" value="Peptidase_S8_Ser-AS"/>
</dbReference>
<dbReference type="Gene3D" id="3.40.50.200">
    <property type="entry name" value="Peptidase S8/S53 domain"/>
    <property type="match status" value="1"/>
</dbReference>
<dbReference type="PRINTS" id="PR00723">
    <property type="entry name" value="SUBTILISIN"/>
</dbReference>
<feature type="chain" id="PRO_5047214670" evidence="7">
    <location>
        <begin position="28"/>
        <end position="381"/>
    </location>
</feature>
<keyword evidence="4 5" id="KW-0720">Serine protease</keyword>
<gene>
    <name evidence="10" type="ORF">LXN57_28245</name>
</gene>
<dbReference type="InterPro" id="IPR050131">
    <property type="entry name" value="Peptidase_S8_subtilisin-like"/>
</dbReference>
<comment type="caution">
    <text evidence="10">The sequence shown here is derived from an EMBL/GenBank/DDBJ whole genome shotgun (WGS) entry which is preliminary data.</text>
</comment>
<evidence type="ECO:0000313" key="10">
    <source>
        <dbReference type="EMBL" id="MCM4081472.1"/>
    </source>
</evidence>
<dbReference type="CDD" id="cd04077">
    <property type="entry name" value="Peptidases_S8_PCSK9_ProteinaseK_like"/>
    <property type="match status" value="1"/>
</dbReference>
<evidence type="ECO:0000256" key="1">
    <source>
        <dbReference type="ARBA" id="ARBA00011073"/>
    </source>
</evidence>
<name>A0ABT0Y618_9ACTN</name>
<dbReference type="InterPro" id="IPR000209">
    <property type="entry name" value="Peptidase_S8/S53_dom"/>
</dbReference>
<dbReference type="InterPro" id="IPR037045">
    <property type="entry name" value="S8pro/Inhibitor_I9_sf"/>
</dbReference>
<dbReference type="InterPro" id="IPR015500">
    <property type="entry name" value="Peptidase_S8_subtilisin-rel"/>
</dbReference>
<dbReference type="PANTHER" id="PTHR43806">
    <property type="entry name" value="PEPTIDASE S8"/>
    <property type="match status" value="1"/>
</dbReference>
<feature type="domain" description="Peptidase S8/S53" evidence="8">
    <location>
        <begin position="138"/>
        <end position="363"/>
    </location>
</feature>
<dbReference type="InterPro" id="IPR006311">
    <property type="entry name" value="TAT_signal"/>
</dbReference>
<comment type="similarity">
    <text evidence="1 5 6">Belongs to the peptidase S8 family.</text>
</comment>
<keyword evidence="3 5" id="KW-0378">Hydrolase</keyword>
<dbReference type="SUPFAM" id="SSF52743">
    <property type="entry name" value="Subtilisin-like"/>
    <property type="match status" value="1"/>
</dbReference>
<dbReference type="InterPro" id="IPR010259">
    <property type="entry name" value="S8pro/Inhibitor_I9"/>
</dbReference>
<evidence type="ECO:0000256" key="2">
    <source>
        <dbReference type="ARBA" id="ARBA00022670"/>
    </source>
</evidence>
<dbReference type="PROSITE" id="PS00137">
    <property type="entry name" value="SUBTILASE_HIS"/>
    <property type="match status" value="1"/>
</dbReference>
<evidence type="ECO:0000259" key="9">
    <source>
        <dbReference type="Pfam" id="PF05922"/>
    </source>
</evidence>
<organism evidence="10 11">
    <name type="scientific">Paractinoplanes hotanensis</name>
    <dbReference type="NCBI Taxonomy" id="2906497"/>
    <lineage>
        <taxon>Bacteria</taxon>
        <taxon>Bacillati</taxon>
        <taxon>Actinomycetota</taxon>
        <taxon>Actinomycetes</taxon>
        <taxon>Micromonosporales</taxon>
        <taxon>Micromonosporaceae</taxon>
        <taxon>Paractinoplanes</taxon>
    </lineage>
</organism>
<evidence type="ECO:0000256" key="7">
    <source>
        <dbReference type="SAM" id="SignalP"/>
    </source>
</evidence>
<dbReference type="Pfam" id="PF00082">
    <property type="entry name" value="Peptidase_S8"/>
    <property type="match status" value="1"/>
</dbReference>
<feature type="active site" description="Charge relay system" evidence="5">
    <location>
        <position position="175"/>
    </location>
</feature>
<keyword evidence="2 5" id="KW-0645">Protease</keyword>
<dbReference type="PROSITE" id="PS51892">
    <property type="entry name" value="SUBTILASE"/>
    <property type="match status" value="1"/>
</dbReference>
<dbReference type="RefSeq" id="WP_251801262.1">
    <property type="nucleotide sequence ID" value="NZ_JAMQOL010000041.1"/>
</dbReference>
<dbReference type="PROSITE" id="PS00138">
    <property type="entry name" value="SUBTILASE_SER"/>
    <property type="match status" value="1"/>
</dbReference>
<dbReference type="PROSITE" id="PS51318">
    <property type="entry name" value="TAT"/>
    <property type="match status" value="1"/>
</dbReference>
<evidence type="ECO:0000256" key="4">
    <source>
        <dbReference type="ARBA" id="ARBA00022825"/>
    </source>
</evidence>
<dbReference type="PANTHER" id="PTHR43806:SF11">
    <property type="entry name" value="CEREVISIN-RELATED"/>
    <property type="match status" value="1"/>
</dbReference>
<evidence type="ECO:0000256" key="5">
    <source>
        <dbReference type="PROSITE-ProRule" id="PRU01240"/>
    </source>
</evidence>
<dbReference type="InterPro" id="IPR022398">
    <property type="entry name" value="Peptidase_S8_His-AS"/>
</dbReference>
<reference evidence="10 11" key="1">
    <citation type="submission" date="2022-06" db="EMBL/GenBank/DDBJ databases">
        <title>Actinoplanes abujensis sp. nov., isolated from Nigerian arid soil.</title>
        <authorList>
            <person name="Ding P."/>
        </authorList>
    </citation>
    <scope>NUCLEOTIDE SEQUENCE [LARGE SCALE GENOMIC DNA]</scope>
    <source>
        <strain evidence="11">TRM88002</strain>
    </source>
</reference>
<evidence type="ECO:0000259" key="8">
    <source>
        <dbReference type="Pfam" id="PF00082"/>
    </source>
</evidence>
<proteinExistence type="inferred from homology"/>